<dbReference type="Proteomes" id="UP000613840">
    <property type="component" value="Unassembled WGS sequence"/>
</dbReference>
<reference evidence="3" key="2">
    <citation type="submission" date="2020-09" db="EMBL/GenBank/DDBJ databases">
        <authorList>
            <person name="Sun Q."/>
            <person name="Zhou Y."/>
        </authorList>
    </citation>
    <scope>NUCLEOTIDE SEQUENCE</scope>
    <source>
        <strain evidence="3">CGMCC 4.7306</strain>
    </source>
</reference>
<organism evidence="3 4">
    <name type="scientific">Microlunatus endophyticus</name>
    <dbReference type="NCBI Taxonomy" id="1716077"/>
    <lineage>
        <taxon>Bacteria</taxon>
        <taxon>Bacillati</taxon>
        <taxon>Actinomycetota</taxon>
        <taxon>Actinomycetes</taxon>
        <taxon>Propionibacteriales</taxon>
        <taxon>Propionibacteriaceae</taxon>
        <taxon>Microlunatus</taxon>
    </lineage>
</organism>
<dbReference type="PROSITE" id="PS51257">
    <property type="entry name" value="PROKAR_LIPOPROTEIN"/>
    <property type="match status" value="1"/>
</dbReference>
<dbReference type="GO" id="GO:1904680">
    <property type="term" value="F:peptide transmembrane transporter activity"/>
    <property type="evidence" value="ECO:0007669"/>
    <property type="project" value="TreeGrafter"/>
</dbReference>
<comment type="caution">
    <text evidence="3">The sequence shown here is derived from an EMBL/GenBank/DDBJ whole genome shotgun (WGS) entry which is preliminary data.</text>
</comment>
<evidence type="ECO:0000313" key="4">
    <source>
        <dbReference type="Proteomes" id="UP000613840"/>
    </source>
</evidence>
<dbReference type="RefSeq" id="WP_188893645.1">
    <property type="nucleotide sequence ID" value="NZ_BMMZ01000001.1"/>
</dbReference>
<protein>
    <submittedName>
        <fullName evidence="3">Peptide ABC transporter substrate-binding protein</fullName>
    </submittedName>
</protein>
<accession>A0A917S2D6</accession>
<dbReference type="PANTHER" id="PTHR30290:SF83">
    <property type="entry name" value="ABC TRANSPORTER SUBSTRATE-BINDING PROTEIN"/>
    <property type="match status" value="1"/>
</dbReference>
<keyword evidence="4" id="KW-1185">Reference proteome</keyword>
<reference evidence="3" key="1">
    <citation type="journal article" date="2014" name="Int. J. Syst. Evol. Microbiol.">
        <title>Complete genome sequence of Corynebacterium casei LMG S-19264T (=DSM 44701T), isolated from a smear-ripened cheese.</title>
        <authorList>
            <consortium name="US DOE Joint Genome Institute (JGI-PGF)"/>
            <person name="Walter F."/>
            <person name="Albersmeier A."/>
            <person name="Kalinowski J."/>
            <person name="Ruckert C."/>
        </authorList>
    </citation>
    <scope>NUCLEOTIDE SEQUENCE</scope>
    <source>
        <strain evidence="3">CGMCC 4.7306</strain>
    </source>
</reference>
<name>A0A917S2D6_9ACTN</name>
<evidence type="ECO:0000313" key="3">
    <source>
        <dbReference type="EMBL" id="GGL50449.1"/>
    </source>
</evidence>
<dbReference type="PANTHER" id="PTHR30290">
    <property type="entry name" value="PERIPLASMIC BINDING COMPONENT OF ABC TRANSPORTER"/>
    <property type="match status" value="1"/>
</dbReference>
<dbReference type="Pfam" id="PF00496">
    <property type="entry name" value="SBP_bac_5"/>
    <property type="match status" value="1"/>
</dbReference>
<dbReference type="InterPro" id="IPR030678">
    <property type="entry name" value="Peptide/Ni-bd"/>
</dbReference>
<dbReference type="CDD" id="cd00995">
    <property type="entry name" value="PBP2_NikA_DppA_OppA_like"/>
    <property type="match status" value="1"/>
</dbReference>
<feature type="signal peptide" evidence="1">
    <location>
        <begin position="1"/>
        <end position="21"/>
    </location>
</feature>
<dbReference type="Gene3D" id="3.10.105.10">
    <property type="entry name" value="Dipeptide-binding Protein, Domain 3"/>
    <property type="match status" value="1"/>
</dbReference>
<dbReference type="PIRSF" id="PIRSF002741">
    <property type="entry name" value="MppA"/>
    <property type="match status" value="1"/>
</dbReference>
<sequence>MHKSRLAAASIIAATALVASACGSSTSGSNSDASVKKLTIADAAEAPTYINPLNDNGATGLGVAQALFAPLVRTNPATGKVQNVIAQSVTPNSDSTVWTIKIKPGLQFDDGEPLTAQDYVASWNMTSQEARGWTNSGFFAKIKGWDKMNPLLPEGKKAPSNLPKKLSGLKVIDKTTFQATLSVPFSQFGLTLQYLGAAPMSAKERKDPDAYKLKPIGMGLYKVKGGVWKVGTDLDLVKSPTYKGPFAPQADEVVFKFIPNAETAYNDFLAGDVDFTGVPSTKMGSYQQDAPGQYVTSQTGDFLWYLIPPLWDKDYQSADVRKALSMAINRTTLSKLVGTATPATEYVQRGVDGFREGTCGTACNYDPAGAKSLLQQAGGFKGGPLKIYYSTDSATSQTYAQAIGNMFRQNLDIKVTYVGKTSSEINDLASDHKVDGVRIGGWGFDYPSIEDDLTPILACQADYNPEGYCNKKVDALLAEGNSQSDSQKAIGIYQQAEDLAMKDLPNIPLYETKSIYLYSKRIKPLNSKYTGISALYSTFTS</sequence>
<dbReference type="InterPro" id="IPR000914">
    <property type="entry name" value="SBP_5_dom"/>
</dbReference>
<dbReference type="EMBL" id="BMMZ01000001">
    <property type="protein sequence ID" value="GGL50449.1"/>
    <property type="molecule type" value="Genomic_DNA"/>
</dbReference>
<dbReference type="GO" id="GO:0042597">
    <property type="term" value="C:periplasmic space"/>
    <property type="evidence" value="ECO:0007669"/>
    <property type="project" value="UniProtKB-ARBA"/>
</dbReference>
<feature type="chain" id="PRO_5039545016" evidence="1">
    <location>
        <begin position="22"/>
        <end position="541"/>
    </location>
</feature>
<dbReference type="Gene3D" id="3.90.76.10">
    <property type="entry name" value="Dipeptide-binding Protein, Domain 1"/>
    <property type="match status" value="1"/>
</dbReference>
<dbReference type="GO" id="GO:0015833">
    <property type="term" value="P:peptide transport"/>
    <property type="evidence" value="ECO:0007669"/>
    <property type="project" value="TreeGrafter"/>
</dbReference>
<dbReference type="AlphaFoldDB" id="A0A917S2D6"/>
<dbReference type="InterPro" id="IPR039424">
    <property type="entry name" value="SBP_5"/>
</dbReference>
<dbReference type="Gene3D" id="3.40.190.10">
    <property type="entry name" value="Periplasmic binding protein-like II"/>
    <property type="match status" value="1"/>
</dbReference>
<dbReference type="SUPFAM" id="SSF53850">
    <property type="entry name" value="Periplasmic binding protein-like II"/>
    <property type="match status" value="1"/>
</dbReference>
<proteinExistence type="predicted"/>
<gene>
    <name evidence="3" type="ORF">GCM10011575_05920</name>
</gene>
<evidence type="ECO:0000259" key="2">
    <source>
        <dbReference type="Pfam" id="PF00496"/>
    </source>
</evidence>
<feature type="domain" description="Solute-binding protein family 5" evidence="2">
    <location>
        <begin position="80"/>
        <end position="462"/>
    </location>
</feature>
<dbReference type="GO" id="GO:0043190">
    <property type="term" value="C:ATP-binding cassette (ABC) transporter complex"/>
    <property type="evidence" value="ECO:0007669"/>
    <property type="project" value="InterPro"/>
</dbReference>
<evidence type="ECO:0000256" key="1">
    <source>
        <dbReference type="SAM" id="SignalP"/>
    </source>
</evidence>
<keyword evidence="1" id="KW-0732">Signal</keyword>